<feature type="domain" description="SOSEKI DIX-like" evidence="9">
    <location>
        <begin position="64"/>
        <end position="97"/>
    </location>
</feature>
<evidence type="ECO:0000256" key="4">
    <source>
        <dbReference type="ARBA" id="ARBA00022618"/>
    </source>
</evidence>
<protein>
    <recommendedName>
        <fullName evidence="9">SOSEKI DIX-like domain-containing protein</fullName>
    </recommendedName>
</protein>
<keyword evidence="3" id="KW-1003">Cell membrane</keyword>
<dbReference type="PANTHER" id="PTHR31083">
    <property type="entry name" value="UPSTREAM OF FLC PROTEIN (DUF966)"/>
    <property type="match status" value="1"/>
</dbReference>
<dbReference type="InterPro" id="IPR010369">
    <property type="entry name" value="SOK"/>
</dbReference>
<dbReference type="EMBL" id="WHWC01000002">
    <property type="protein sequence ID" value="KAG8387799.1"/>
    <property type="molecule type" value="Genomic_DNA"/>
</dbReference>
<evidence type="ECO:0000256" key="5">
    <source>
        <dbReference type="ARBA" id="ARBA00023136"/>
    </source>
</evidence>
<dbReference type="PANTHER" id="PTHR31083:SF4">
    <property type="entry name" value="PROTEIN SOSEKI 4-RELATED"/>
    <property type="match status" value="1"/>
</dbReference>
<reference evidence="10" key="1">
    <citation type="submission" date="2019-10" db="EMBL/GenBank/DDBJ databases">
        <authorList>
            <person name="Zhang R."/>
            <person name="Pan Y."/>
            <person name="Wang J."/>
            <person name="Ma R."/>
            <person name="Yu S."/>
        </authorList>
    </citation>
    <scope>NUCLEOTIDE SEQUENCE</scope>
    <source>
        <strain evidence="10">LA-IB0</strain>
        <tissue evidence="10">Leaf</tissue>
    </source>
</reference>
<feature type="region of interest" description="Disordered" evidence="8">
    <location>
        <begin position="148"/>
        <end position="220"/>
    </location>
</feature>
<organism evidence="10 11">
    <name type="scientific">Buddleja alternifolia</name>
    <dbReference type="NCBI Taxonomy" id="168488"/>
    <lineage>
        <taxon>Eukaryota</taxon>
        <taxon>Viridiplantae</taxon>
        <taxon>Streptophyta</taxon>
        <taxon>Embryophyta</taxon>
        <taxon>Tracheophyta</taxon>
        <taxon>Spermatophyta</taxon>
        <taxon>Magnoliopsida</taxon>
        <taxon>eudicotyledons</taxon>
        <taxon>Gunneridae</taxon>
        <taxon>Pentapetalae</taxon>
        <taxon>asterids</taxon>
        <taxon>lamiids</taxon>
        <taxon>Lamiales</taxon>
        <taxon>Scrophulariaceae</taxon>
        <taxon>Buddlejeae</taxon>
        <taxon>Buddleja</taxon>
    </lineage>
</organism>
<dbReference type="GO" id="GO:0051258">
    <property type="term" value="P:protein polymerization"/>
    <property type="evidence" value="ECO:0007669"/>
    <property type="project" value="UniProtKB-ARBA"/>
</dbReference>
<evidence type="ECO:0000259" key="9">
    <source>
        <dbReference type="Pfam" id="PF06136"/>
    </source>
</evidence>
<comment type="subcellular location">
    <subcellularLocation>
        <location evidence="1">Cell membrane</location>
        <topology evidence="1">Peripheral membrane protein</topology>
        <orientation evidence="1">Cytoplasmic side</orientation>
    </subcellularLocation>
</comment>
<name>A0AAV6Y4W4_9LAMI</name>
<evidence type="ECO:0000313" key="11">
    <source>
        <dbReference type="Proteomes" id="UP000826271"/>
    </source>
</evidence>
<keyword evidence="4" id="KW-0132">Cell division</keyword>
<keyword evidence="5" id="KW-0472">Membrane</keyword>
<accession>A0AAV6Y4W4</accession>
<sequence>MAVPTSKSGRMTTEFRLWRSDQQREIINIGPAPAPAPDERNNIVWKTEEPGPPQLIRKSVPVLSYKNGFVWHDLSDNDFIYPAHGNHDYVLKGSELLDNTMVPPPPPETLRNGAADNLHRRRRNQSSSSIDELYSVYKAESCGTSAATQTHYNRRRRPPAGKESQCDEIENEISPPPSDSSPETLETLMKADGRLTSRHETPAKEDPTASMRRVERGGSSSKSSVLMQLISCGNLISFRDCGAGSGMGLIRATRGWGSGESGRVKLEEREYFSGSIMDDENETKKGELVTVTVPAGGLKSSTSYNADR</sequence>
<gene>
    <name evidence="10" type="ORF">BUALT_Bualt02G0058700</name>
</gene>
<evidence type="ECO:0000256" key="3">
    <source>
        <dbReference type="ARBA" id="ARBA00022475"/>
    </source>
</evidence>
<dbReference type="Proteomes" id="UP000826271">
    <property type="component" value="Unassembled WGS sequence"/>
</dbReference>
<evidence type="ECO:0000256" key="1">
    <source>
        <dbReference type="ARBA" id="ARBA00004413"/>
    </source>
</evidence>
<dbReference type="GO" id="GO:0051301">
    <property type="term" value="P:cell division"/>
    <property type="evidence" value="ECO:0007669"/>
    <property type="project" value="UniProtKB-KW"/>
</dbReference>
<comment type="similarity">
    <text evidence="7">Belongs to the SOSEKI family.</text>
</comment>
<keyword evidence="11" id="KW-1185">Reference proteome</keyword>
<evidence type="ECO:0000256" key="6">
    <source>
        <dbReference type="ARBA" id="ARBA00023306"/>
    </source>
</evidence>
<keyword evidence="2" id="KW-0217">Developmental protein</keyword>
<dbReference type="AlphaFoldDB" id="A0AAV6Y4W4"/>
<evidence type="ECO:0000256" key="8">
    <source>
        <dbReference type="SAM" id="MobiDB-lite"/>
    </source>
</evidence>
<keyword evidence="6" id="KW-0131">Cell cycle</keyword>
<dbReference type="Pfam" id="PF06136">
    <property type="entry name" value="SOK"/>
    <property type="match status" value="1"/>
</dbReference>
<evidence type="ECO:0000313" key="10">
    <source>
        <dbReference type="EMBL" id="KAG8387799.1"/>
    </source>
</evidence>
<proteinExistence type="inferred from homology"/>
<evidence type="ECO:0000256" key="7">
    <source>
        <dbReference type="ARBA" id="ARBA00024211"/>
    </source>
</evidence>
<dbReference type="GO" id="GO:0005886">
    <property type="term" value="C:plasma membrane"/>
    <property type="evidence" value="ECO:0007669"/>
    <property type="project" value="UniProtKB-SubCell"/>
</dbReference>
<evidence type="ECO:0000256" key="2">
    <source>
        <dbReference type="ARBA" id="ARBA00022473"/>
    </source>
</evidence>
<feature type="region of interest" description="Disordered" evidence="8">
    <location>
        <begin position="108"/>
        <end position="129"/>
    </location>
</feature>
<comment type="caution">
    <text evidence="10">The sequence shown here is derived from an EMBL/GenBank/DDBJ whole genome shotgun (WGS) entry which is preliminary data.</text>
</comment>
<dbReference type="InterPro" id="IPR048351">
    <property type="entry name" value="SOK_DIX"/>
</dbReference>
<feature type="compositionally biased region" description="Basic and acidic residues" evidence="8">
    <location>
        <begin position="189"/>
        <end position="216"/>
    </location>
</feature>